<dbReference type="Pfam" id="PF21253">
    <property type="entry name" value="Mann_GBD_bact"/>
    <property type="match status" value="1"/>
</dbReference>
<dbReference type="Proteomes" id="UP000632222">
    <property type="component" value="Unassembled WGS sequence"/>
</dbReference>
<dbReference type="Gene3D" id="2.60.120.260">
    <property type="entry name" value="Galactose-binding domain-like"/>
    <property type="match status" value="1"/>
</dbReference>
<dbReference type="PANTHER" id="PTHR34142:SF1">
    <property type="entry name" value="GLYCOSIDE HYDROLASE FAMILY 5 DOMAIN-CONTAINING PROTEIN"/>
    <property type="match status" value="1"/>
</dbReference>
<sequence>MKPSLKTCSLLLTTALLAACSQLSGTPQVPQKNAASGFYVSNGKLLDANGSVFIFQGVNHPHAWYTSTTSAALPAIRGKNANSVRIVLSSGCRGWYKSPVNELKSLIQQAKDNKMVAVVEVHDTTGYGEDGAACSLDNAANYWLEVKDALIGQEAFVIVNIGNEPWGNNNVGGWSPAIKAAIQKLRTAGIHNTLMVDAPNWGQDWSGTMRSAATDIFNSDTDKNLIFSVHMYEVYNTAQKVTDYLNAFAAARMPLVVGEFASSHKGAYVEASTIMSASKSTVNGYMGWSWSGNGSGLEALDMVNGFNASSPTAWGSMIFADLGSAKIATVFGTPPNPAPTVSFTSPTEGQVFAAGSTINVAVSASDSNGTVSKVDLYVDGVLKGTDTTAPYTFSVPGLASGGHTLKATATDNGGASNSATRNITLGSTSTETLLYSFEGSTQGWTGYNVKAGPWSVTEWATVGSASLKADVDFGSKSHELRLTQTRNLTGKTTLRARVKHASWGNAGSGITAKIFVKTGSGWTWFSGAATPINSSSATTLSLPLSGVSNLADVREIGVEFTSPGNSSGQSSIYLDQVTVQ</sequence>
<comment type="similarity">
    <text evidence="3">Belongs to the glycosyl hydrolase 5 (cellulase A) family.</text>
</comment>
<keyword evidence="2 3" id="KW-0326">Glycosidase</keyword>
<evidence type="ECO:0000313" key="7">
    <source>
        <dbReference type="EMBL" id="GGJ46129.1"/>
    </source>
</evidence>
<dbReference type="InterPro" id="IPR008979">
    <property type="entry name" value="Galactose-bd-like_sf"/>
</dbReference>
<keyword evidence="8" id="KW-1185">Reference proteome</keyword>
<name>A0ABQ2D5S3_9DEIO</name>
<dbReference type="PANTHER" id="PTHR34142">
    <property type="entry name" value="ENDO-BETA-1,4-GLUCANASE A"/>
    <property type="match status" value="1"/>
</dbReference>
<dbReference type="SUPFAM" id="SSF49785">
    <property type="entry name" value="Galactose-binding domain-like"/>
    <property type="match status" value="1"/>
</dbReference>
<dbReference type="EMBL" id="BMOD01000016">
    <property type="protein sequence ID" value="GGJ46129.1"/>
    <property type="molecule type" value="Genomic_DNA"/>
</dbReference>
<dbReference type="SUPFAM" id="SSF51445">
    <property type="entry name" value="(Trans)glycosidases"/>
    <property type="match status" value="1"/>
</dbReference>
<evidence type="ECO:0008006" key="9">
    <source>
        <dbReference type="Google" id="ProtNLM"/>
    </source>
</evidence>
<dbReference type="RefSeq" id="WP_189004877.1">
    <property type="nucleotide sequence ID" value="NZ_BMOD01000016.1"/>
</dbReference>
<dbReference type="Gene3D" id="2.60.40.10">
    <property type="entry name" value="Immunoglobulins"/>
    <property type="match status" value="1"/>
</dbReference>
<organism evidence="7 8">
    <name type="scientific">Deinococcus roseus</name>
    <dbReference type="NCBI Taxonomy" id="392414"/>
    <lineage>
        <taxon>Bacteria</taxon>
        <taxon>Thermotogati</taxon>
        <taxon>Deinococcota</taxon>
        <taxon>Deinococci</taxon>
        <taxon>Deinococcales</taxon>
        <taxon>Deinococcaceae</taxon>
        <taxon>Deinococcus</taxon>
    </lineage>
</organism>
<feature type="signal peptide" evidence="4">
    <location>
        <begin position="1"/>
        <end position="18"/>
    </location>
</feature>
<keyword evidence="4" id="KW-0732">Signal</keyword>
<dbReference type="InterPro" id="IPR017853">
    <property type="entry name" value="GH"/>
</dbReference>
<proteinExistence type="inferred from homology"/>
<evidence type="ECO:0000256" key="3">
    <source>
        <dbReference type="RuleBase" id="RU361153"/>
    </source>
</evidence>
<keyword evidence="1 3" id="KW-0378">Hydrolase</keyword>
<dbReference type="InterPro" id="IPR013783">
    <property type="entry name" value="Ig-like_fold"/>
</dbReference>
<dbReference type="InterPro" id="IPR049475">
    <property type="entry name" value="Mann_GBD_bact"/>
</dbReference>
<evidence type="ECO:0000259" key="5">
    <source>
        <dbReference type="Pfam" id="PF00150"/>
    </source>
</evidence>
<evidence type="ECO:0000259" key="6">
    <source>
        <dbReference type="Pfam" id="PF21253"/>
    </source>
</evidence>
<dbReference type="Pfam" id="PF00150">
    <property type="entry name" value="Cellulase"/>
    <property type="match status" value="1"/>
</dbReference>
<evidence type="ECO:0000256" key="2">
    <source>
        <dbReference type="ARBA" id="ARBA00023295"/>
    </source>
</evidence>
<evidence type="ECO:0000256" key="1">
    <source>
        <dbReference type="ARBA" id="ARBA00022801"/>
    </source>
</evidence>
<feature type="domain" description="Mannanase galactose-binding" evidence="6">
    <location>
        <begin position="435"/>
        <end position="576"/>
    </location>
</feature>
<accession>A0ABQ2D5S3</accession>
<protein>
    <recommendedName>
        <fullName evidence="9">Beta-1,4-endoglucanase</fullName>
    </recommendedName>
</protein>
<dbReference type="InterPro" id="IPR001547">
    <property type="entry name" value="Glyco_hydro_5"/>
</dbReference>
<feature type="domain" description="Glycoside hydrolase family 5" evidence="5">
    <location>
        <begin position="46"/>
        <end position="293"/>
    </location>
</feature>
<evidence type="ECO:0000313" key="8">
    <source>
        <dbReference type="Proteomes" id="UP000632222"/>
    </source>
</evidence>
<dbReference type="PROSITE" id="PS51257">
    <property type="entry name" value="PROKAR_LIPOPROTEIN"/>
    <property type="match status" value="1"/>
</dbReference>
<evidence type="ECO:0000256" key="4">
    <source>
        <dbReference type="SAM" id="SignalP"/>
    </source>
</evidence>
<dbReference type="Gene3D" id="3.20.20.80">
    <property type="entry name" value="Glycosidases"/>
    <property type="match status" value="1"/>
</dbReference>
<gene>
    <name evidence="7" type="ORF">GCM10008938_35450</name>
</gene>
<comment type="caution">
    <text evidence="7">The sequence shown here is derived from an EMBL/GenBank/DDBJ whole genome shotgun (WGS) entry which is preliminary data.</text>
</comment>
<dbReference type="Pfam" id="PF17957">
    <property type="entry name" value="Big_7"/>
    <property type="match status" value="1"/>
</dbReference>
<reference evidence="8" key="1">
    <citation type="journal article" date="2019" name="Int. J. Syst. Evol. Microbiol.">
        <title>The Global Catalogue of Microorganisms (GCM) 10K type strain sequencing project: providing services to taxonomists for standard genome sequencing and annotation.</title>
        <authorList>
            <consortium name="The Broad Institute Genomics Platform"/>
            <consortium name="The Broad Institute Genome Sequencing Center for Infectious Disease"/>
            <person name="Wu L."/>
            <person name="Ma J."/>
        </authorList>
    </citation>
    <scope>NUCLEOTIDE SEQUENCE [LARGE SCALE GENOMIC DNA]</scope>
    <source>
        <strain evidence="8">JCM 14370</strain>
    </source>
</reference>
<feature type="chain" id="PRO_5047359696" description="Beta-1,4-endoglucanase" evidence="4">
    <location>
        <begin position="19"/>
        <end position="580"/>
    </location>
</feature>